<sequence length="75" mass="8286">MGCESEPFLQIGYHHYVPAEGPSLPRSMAVRDTLPRGTHQRVSGENERTELDPATNAKGQMTDIRDGGQRPLVPE</sequence>
<dbReference type="EMBL" id="CM018052">
    <property type="protein sequence ID" value="KAA8515973.1"/>
    <property type="molecule type" value="Genomic_DNA"/>
</dbReference>
<evidence type="ECO:0000256" key="1">
    <source>
        <dbReference type="SAM" id="MobiDB-lite"/>
    </source>
</evidence>
<gene>
    <name evidence="2" type="ORF">F0562_019152</name>
</gene>
<evidence type="ECO:0000313" key="2">
    <source>
        <dbReference type="EMBL" id="KAA8515973.1"/>
    </source>
</evidence>
<reference evidence="2 3" key="1">
    <citation type="submission" date="2019-09" db="EMBL/GenBank/DDBJ databases">
        <title>A chromosome-level genome assembly of the Chinese tupelo Nyssa sinensis.</title>
        <authorList>
            <person name="Yang X."/>
            <person name="Kang M."/>
            <person name="Yang Y."/>
            <person name="Xiong H."/>
            <person name="Wang M."/>
            <person name="Zhang Z."/>
            <person name="Wang Z."/>
            <person name="Wu H."/>
            <person name="Ma T."/>
            <person name="Liu J."/>
            <person name="Xi Z."/>
        </authorList>
    </citation>
    <scope>NUCLEOTIDE SEQUENCE [LARGE SCALE GENOMIC DNA]</scope>
    <source>
        <strain evidence="2">J267</strain>
        <tissue evidence="2">Leaf</tissue>
    </source>
</reference>
<dbReference type="OrthoDB" id="1898716at2759"/>
<accession>A0A5J4ZB18</accession>
<protein>
    <submittedName>
        <fullName evidence="2">Uncharacterized protein</fullName>
    </submittedName>
</protein>
<keyword evidence="3" id="KW-1185">Reference proteome</keyword>
<dbReference type="Proteomes" id="UP000325577">
    <property type="component" value="Linkage Group LG9"/>
</dbReference>
<evidence type="ECO:0000313" key="3">
    <source>
        <dbReference type="Proteomes" id="UP000325577"/>
    </source>
</evidence>
<dbReference type="AlphaFoldDB" id="A0A5J4ZB18"/>
<feature type="compositionally biased region" description="Basic and acidic residues" evidence="1">
    <location>
        <begin position="42"/>
        <end position="51"/>
    </location>
</feature>
<feature type="region of interest" description="Disordered" evidence="1">
    <location>
        <begin position="17"/>
        <end position="75"/>
    </location>
</feature>
<name>A0A5J4ZB18_9ASTE</name>
<proteinExistence type="predicted"/>
<organism evidence="2 3">
    <name type="scientific">Nyssa sinensis</name>
    <dbReference type="NCBI Taxonomy" id="561372"/>
    <lineage>
        <taxon>Eukaryota</taxon>
        <taxon>Viridiplantae</taxon>
        <taxon>Streptophyta</taxon>
        <taxon>Embryophyta</taxon>
        <taxon>Tracheophyta</taxon>
        <taxon>Spermatophyta</taxon>
        <taxon>Magnoliopsida</taxon>
        <taxon>eudicotyledons</taxon>
        <taxon>Gunneridae</taxon>
        <taxon>Pentapetalae</taxon>
        <taxon>asterids</taxon>
        <taxon>Cornales</taxon>
        <taxon>Nyssaceae</taxon>
        <taxon>Nyssa</taxon>
    </lineage>
</organism>